<organism evidence="2 3">
    <name type="scientific">Meristemomyces frigidus</name>
    <dbReference type="NCBI Taxonomy" id="1508187"/>
    <lineage>
        <taxon>Eukaryota</taxon>
        <taxon>Fungi</taxon>
        <taxon>Dikarya</taxon>
        <taxon>Ascomycota</taxon>
        <taxon>Pezizomycotina</taxon>
        <taxon>Dothideomycetes</taxon>
        <taxon>Dothideomycetidae</taxon>
        <taxon>Mycosphaerellales</taxon>
        <taxon>Teratosphaeriaceae</taxon>
        <taxon>Meristemomyces</taxon>
    </lineage>
</organism>
<feature type="transmembrane region" description="Helical" evidence="1">
    <location>
        <begin position="185"/>
        <end position="208"/>
    </location>
</feature>
<feature type="transmembrane region" description="Helical" evidence="1">
    <location>
        <begin position="133"/>
        <end position="152"/>
    </location>
</feature>
<accession>A0AAN7YSQ0</accession>
<keyword evidence="1" id="KW-1133">Transmembrane helix</keyword>
<dbReference type="AlphaFoldDB" id="A0AAN7YSQ0"/>
<feature type="transmembrane region" description="Helical" evidence="1">
    <location>
        <begin position="90"/>
        <end position="112"/>
    </location>
</feature>
<dbReference type="Proteomes" id="UP001310890">
    <property type="component" value="Unassembled WGS sequence"/>
</dbReference>
<keyword evidence="1" id="KW-0812">Transmembrane</keyword>
<evidence type="ECO:0000313" key="3">
    <source>
        <dbReference type="Proteomes" id="UP001310890"/>
    </source>
</evidence>
<evidence type="ECO:0000313" key="2">
    <source>
        <dbReference type="EMBL" id="KAK5118432.1"/>
    </source>
</evidence>
<reference evidence="2" key="1">
    <citation type="submission" date="2023-08" db="EMBL/GenBank/DDBJ databases">
        <title>Black Yeasts Isolated from many extreme environments.</title>
        <authorList>
            <person name="Coleine C."/>
            <person name="Stajich J.E."/>
            <person name="Selbmann L."/>
        </authorList>
    </citation>
    <scope>NUCLEOTIDE SEQUENCE</scope>
    <source>
        <strain evidence="2">CCFEE 5401</strain>
    </source>
</reference>
<feature type="transmembrane region" description="Helical" evidence="1">
    <location>
        <begin position="229"/>
        <end position="252"/>
    </location>
</feature>
<protein>
    <submittedName>
        <fullName evidence="2">Uncharacterized protein</fullName>
    </submittedName>
</protein>
<proteinExistence type="predicted"/>
<keyword evidence="1" id="KW-0472">Membrane</keyword>
<gene>
    <name evidence="2" type="ORF">LTR62_002946</name>
</gene>
<feature type="transmembrane region" description="Helical" evidence="1">
    <location>
        <begin position="65"/>
        <end position="84"/>
    </location>
</feature>
<dbReference type="EMBL" id="JAVRRL010000002">
    <property type="protein sequence ID" value="KAK5118432.1"/>
    <property type="molecule type" value="Genomic_DNA"/>
</dbReference>
<sequence length="375" mass="42031">MDESCLEKGTHRGLSPLSPLAQAPICQIPGEPDLYGFGVRVGIYLTWVSSWLANNFVEGEMASSLDTNAIFLFALALTVGVLTVKREKIWVIDANILLQLSSGFVFGVMTIWGRRTAFYRKGHFGGWGTHSRLLLCTTISAYSLWFWIGGVVDPDPDCFLRTECDGLRWFIFANVRMDDPVVRTIAIVLSAAACLYYGAMFLAALAAFARVAVLREPWENDEIEMRQSLRLWSAPQVLASAANLFFILYMILSVEFTLNFNNVGGVLANAGIANSSQLTPLLIRGLTFTRLLWVLCKERFRPCHHAPGEDESSTKRAPEYRESRLLYRLLYAWLPWLATFHTRWSYGALPPAALPPLSNDPEHELMTCQNPHSDG</sequence>
<comment type="caution">
    <text evidence="2">The sequence shown here is derived from an EMBL/GenBank/DDBJ whole genome shotgun (WGS) entry which is preliminary data.</text>
</comment>
<name>A0AAN7YSQ0_9PEZI</name>
<evidence type="ECO:0000256" key="1">
    <source>
        <dbReference type="SAM" id="Phobius"/>
    </source>
</evidence>